<dbReference type="AlphaFoldDB" id="A0A8S9STJ6"/>
<accession>A0A8S9STJ6</accession>
<evidence type="ECO:0000313" key="2">
    <source>
        <dbReference type="Proteomes" id="UP000029738"/>
    </source>
</evidence>
<sequence length="219" mass="24642">MKLKNHVAKKAKRLQNAMNANFGLSTEFLIKCIQNDRESLKLLGQMGREGALISRLAPRVREAAMNTIKGTEDLNVAIANIVTQSASSSLNIGKALTDQVLAQQSYQNQRQEIAIDFTNSRDIERLRHSLAVDYLKLQAWIDTNLMTVDGNAQKLEQLNRPEFKQLDADLRYQEKVAEHYLKYGDAERADLIPQRNYLPGGEGGFGDLIGRLKRVVLGF</sequence>
<organism evidence="1 2">
    <name type="scientific">Tolypothrix bouteillei VB521301</name>
    <dbReference type="NCBI Taxonomy" id="1479485"/>
    <lineage>
        <taxon>Bacteria</taxon>
        <taxon>Bacillati</taxon>
        <taxon>Cyanobacteriota</taxon>
        <taxon>Cyanophyceae</taxon>
        <taxon>Nostocales</taxon>
        <taxon>Tolypothrichaceae</taxon>
        <taxon>Tolypothrix</taxon>
    </lineage>
</organism>
<keyword evidence="2" id="KW-1185">Reference proteome</keyword>
<evidence type="ECO:0000313" key="1">
    <source>
        <dbReference type="EMBL" id="KAF3884061.1"/>
    </source>
</evidence>
<dbReference type="EMBL" id="JHEG04000001">
    <property type="protein sequence ID" value="KAF3884061.1"/>
    <property type="molecule type" value="Genomic_DNA"/>
</dbReference>
<comment type="caution">
    <text evidence="1">The sequence shown here is derived from an EMBL/GenBank/DDBJ whole genome shotgun (WGS) entry which is preliminary data.</text>
</comment>
<proteinExistence type="predicted"/>
<dbReference type="Proteomes" id="UP000029738">
    <property type="component" value="Unassembled WGS sequence"/>
</dbReference>
<reference evidence="1" key="1">
    <citation type="journal article" date="2015" name="Genome Announc.">
        <title>Draft Genome Sequence of Tolypothrix boutellei Strain VB521301.</title>
        <authorList>
            <person name="Chandrababunaidu M.M."/>
            <person name="Singh D."/>
            <person name="Sen D."/>
            <person name="Bhan S."/>
            <person name="Das S."/>
            <person name="Gupta A."/>
            <person name="Adhikary S.P."/>
            <person name="Tripathy S."/>
        </authorList>
    </citation>
    <scope>NUCLEOTIDE SEQUENCE</scope>
    <source>
        <strain evidence="1">VB521301</strain>
    </source>
</reference>
<name>A0A8S9STJ6_9CYAN</name>
<reference evidence="1" key="2">
    <citation type="submission" date="2019-11" db="EMBL/GenBank/DDBJ databases">
        <title>Improved Assembly of Tolypothrix boutellei genome.</title>
        <authorList>
            <person name="Sarangi A.N."/>
            <person name="Mukherjee M."/>
            <person name="Ghosh S."/>
            <person name="Singh D."/>
            <person name="Das A."/>
            <person name="Kant S."/>
            <person name="Prusty A."/>
            <person name="Tripathy S."/>
        </authorList>
    </citation>
    <scope>NUCLEOTIDE SEQUENCE</scope>
    <source>
        <strain evidence="1">VB521301</strain>
    </source>
</reference>
<dbReference type="RefSeq" id="WP_038092357.1">
    <property type="nucleotide sequence ID" value="NZ_JHEG04000001.1"/>
</dbReference>
<protein>
    <submittedName>
        <fullName evidence="1">Uncharacterized protein</fullName>
    </submittedName>
</protein>
<gene>
    <name evidence="1" type="ORF">DA73_0400000010</name>
</gene>